<dbReference type="HOGENOM" id="CLU_1396808_0_0_1"/>
<dbReference type="PROSITE" id="PS50082">
    <property type="entry name" value="WD_REPEATS_2"/>
    <property type="match status" value="2"/>
</dbReference>
<dbReference type="InParanoid" id="A0A067QMK0"/>
<keyword evidence="2" id="KW-0677">Repeat</keyword>
<dbReference type="Gene3D" id="2.130.10.10">
    <property type="entry name" value="YVTN repeat-like/Quinoprotein amine dehydrogenase"/>
    <property type="match status" value="2"/>
</dbReference>
<evidence type="ECO:0000313" key="5">
    <source>
        <dbReference type="Proteomes" id="UP000027265"/>
    </source>
</evidence>
<dbReference type="Pfam" id="PF00400">
    <property type="entry name" value="WD40"/>
    <property type="match status" value="1"/>
</dbReference>
<dbReference type="InterPro" id="IPR020472">
    <property type="entry name" value="WD40_PAC1"/>
</dbReference>
<dbReference type="PANTHER" id="PTHR47232">
    <property type="entry name" value="TRANSDUCIN FAMILY PROTEIN / WD-40 REPEAT FAMILY PROTEIN"/>
    <property type="match status" value="1"/>
</dbReference>
<evidence type="ECO:0000256" key="3">
    <source>
        <dbReference type="PROSITE-ProRule" id="PRU00221"/>
    </source>
</evidence>
<organism evidence="4 5">
    <name type="scientific">Jaapia argillacea MUCL 33604</name>
    <dbReference type="NCBI Taxonomy" id="933084"/>
    <lineage>
        <taxon>Eukaryota</taxon>
        <taxon>Fungi</taxon>
        <taxon>Dikarya</taxon>
        <taxon>Basidiomycota</taxon>
        <taxon>Agaricomycotina</taxon>
        <taxon>Agaricomycetes</taxon>
        <taxon>Agaricomycetidae</taxon>
        <taxon>Jaapiales</taxon>
        <taxon>Jaapiaceae</taxon>
        <taxon>Jaapia</taxon>
    </lineage>
</organism>
<protein>
    <submittedName>
        <fullName evidence="4">Uncharacterized protein</fullName>
    </submittedName>
</protein>
<dbReference type="PANTHER" id="PTHR47232:SF1">
    <property type="entry name" value="TRANSDUCIN FAMILY PROTEIN _ WD-40 REPEAT FAMILY PROTEIN"/>
    <property type="match status" value="1"/>
</dbReference>
<dbReference type="InterPro" id="IPR001680">
    <property type="entry name" value="WD40_rpt"/>
</dbReference>
<feature type="repeat" description="WD" evidence="3">
    <location>
        <begin position="30"/>
        <end position="72"/>
    </location>
</feature>
<sequence length="198" mass="22267">MTFATGGYDRVVHLWELKDDFSSAIPQTLAIKHSSLIQCLLAIRDTSHKLISSSADRDVNYWDLASERVVNTIQVSNSVYHVHETSSPFCTLLEVANREKQYEIRDHRIFPHQAAQRFGHHISQFRGRYMKGCSKSSWFASGDQDGAIHIWDVRNLRREATTIPCFNGRKVIQVVFGGGTGLAACSDDNQLALLTTDA</sequence>
<dbReference type="AlphaFoldDB" id="A0A067QMK0"/>
<name>A0A067QMK0_9AGAM</name>
<dbReference type="PRINTS" id="PR00320">
    <property type="entry name" value="GPROTEINBRPT"/>
</dbReference>
<dbReference type="InterPro" id="IPR015943">
    <property type="entry name" value="WD40/YVTN_repeat-like_dom_sf"/>
</dbReference>
<reference evidence="5" key="1">
    <citation type="journal article" date="2014" name="Proc. Natl. Acad. Sci. U.S.A.">
        <title>Extensive sampling of basidiomycete genomes demonstrates inadequacy of the white-rot/brown-rot paradigm for wood decay fungi.</title>
        <authorList>
            <person name="Riley R."/>
            <person name="Salamov A.A."/>
            <person name="Brown D.W."/>
            <person name="Nagy L.G."/>
            <person name="Floudas D."/>
            <person name="Held B.W."/>
            <person name="Levasseur A."/>
            <person name="Lombard V."/>
            <person name="Morin E."/>
            <person name="Otillar R."/>
            <person name="Lindquist E.A."/>
            <person name="Sun H."/>
            <person name="LaButti K.M."/>
            <person name="Schmutz J."/>
            <person name="Jabbour D."/>
            <person name="Luo H."/>
            <person name="Baker S.E."/>
            <person name="Pisabarro A.G."/>
            <person name="Walton J.D."/>
            <person name="Blanchette R.A."/>
            <person name="Henrissat B."/>
            <person name="Martin F."/>
            <person name="Cullen D."/>
            <person name="Hibbett D.S."/>
            <person name="Grigoriev I.V."/>
        </authorList>
    </citation>
    <scope>NUCLEOTIDE SEQUENCE [LARGE SCALE GENOMIC DNA]</scope>
    <source>
        <strain evidence="5">MUCL 33604</strain>
    </source>
</reference>
<evidence type="ECO:0000256" key="1">
    <source>
        <dbReference type="ARBA" id="ARBA00022574"/>
    </source>
</evidence>
<proteinExistence type="predicted"/>
<dbReference type="SUPFAM" id="SSF50978">
    <property type="entry name" value="WD40 repeat-like"/>
    <property type="match status" value="1"/>
</dbReference>
<dbReference type="OrthoDB" id="1897642at2759"/>
<gene>
    <name evidence="4" type="ORF">JAAARDRAFT_28398</name>
</gene>
<accession>A0A067QMK0</accession>
<evidence type="ECO:0000313" key="4">
    <source>
        <dbReference type="EMBL" id="KDQ64757.1"/>
    </source>
</evidence>
<evidence type="ECO:0000256" key="2">
    <source>
        <dbReference type="ARBA" id="ARBA00022737"/>
    </source>
</evidence>
<feature type="repeat" description="WD" evidence="3">
    <location>
        <begin position="139"/>
        <end position="161"/>
    </location>
</feature>
<keyword evidence="1 3" id="KW-0853">WD repeat</keyword>
<dbReference type="Proteomes" id="UP000027265">
    <property type="component" value="Unassembled WGS sequence"/>
</dbReference>
<keyword evidence="5" id="KW-1185">Reference proteome</keyword>
<dbReference type="STRING" id="933084.A0A067QMK0"/>
<dbReference type="EMBL" id="KL197709">
    <property type="protein sequence ID" value="KDQ64757.1"/>
    <property type="molecule type" value="Genomic_DNA"/>
</dbReference>
<dbReference type="InterPro" id="IPR036322">
    <property type="entry name" value="WD40_repeat_dom_sf"/>
</dbReference>